<gene>
    <name evidence="1" type="ORF">L1987_80656</name>
</gene>
<dbReference type="Proteomes" id="UP001056120">
    <property type="component" value="Linkage Group LG27"/>
</dbReference>
<evidence type="ECO:0000313" key="1">
    <source>
        <dbReference type="EMBL" id="KAI3686966.1"/>
    </source>
</evidence>
<sequence>MLDRFLDSRLQYFLLRIIRRRSEMVRKNIGGVSNGMIPLMLLLAAKEYRRLERKPPVTAVLLAANTLIYLRPAFLNFIIPPIDEVWFNAYLILKHNDLKRFFLSAFYHLGDSHLFYNMLSLLWKGVQLESSMGSTEFASMVAVLLGLSQGITLLLSKSLLFFYYERAYYYEYAVGFSGVLFAMKVVLNSQSGSHTNLHGFMVPSKHAAWIELILIQLLVPGVSFLGHLGGILAGIVYVYLRASYRGPSPLTTMVKGLTNVLGWPLRSLLGFWRPRQQRIYGRGRIGGNGASTHGVWRCRACTFDNSGSLTECEMCRAGCSDDGLSSLQGSTSDIPLDEIRQRRIQRFGR</sequence>
<dbReference type="EMBL" id="CM042044">
    <property type="protein sequence ID" value="KAI3686966.1"/>
    <property type="molecule type" value="Genomic_DNA"/>
</dbReference>
<reference evidence="1 2" key="2">
    <citation type="journal article" date="2022" name="Mol. Ecol. Resour.">
        <title>The genomes of chicory, endive, great burdock and yacon provide insights into Asteraceae paleo-polyploidization history and plant inulin production.</title>
        <authorList>
            <person name="Fan W."/>
            <person name="Wang S."/>
            <person name="Wang H."/>
            <person name="Wang A."/>
            <person name="Jiang F."/>
            <person name="Liu H."/>
            <person name="Zhao H."/>
            <person name="Xu D."/>
            <person name="Zhang Y."/>
        </authorList>
    </citation>
    <scope>NUCLEOTIDE SEQUENCE [LARGE SCALE GENOMIC DNA]</scope>
    <source>
        <strain evidence="2">cv. Yunnan</strain>
        <tissue evidence="1">Leaves</tissue>
    </source>
</reference>
<name>A0ACB8YPD0_9ASTR</name>
<comment type="caution">
    <text evidence="1">The sequence shown here is derived from an EMBL/GenBank/DDBJ whole genome shotgun (WGS) entry which is preliminary data.</text>
</comment>
<reference evidence="2" key="1">
    <citation type="journal article" date="2022" name="Mol. Ecol. Resour.">
        <title>The genomes of chicory, endive, great burdock and yacon provide insights into Asteraceae palaeo-polyploidization history and plant inulin production.</title>
        <authorList>
            <person name="Fan W."/>
            <person name="Wang S."/>
            <person name="Wang H."/>
            <person name="Wang A."/>
            <person name="Jiang F."/>
            <person name="Liu H."/>
            <person name="Zhao H."/>
            <person name="Xu D."/>
            <person name="Zhang Y."/>
        </authorList>
    </citation>
    <scope>NUCLEOTIDE SEQUENCE [LARGE SCALE GENOMIC DNA]</scope>
    <source>
        <strain evidence="2">cv. Yunnan</strain>
    </source>
</reference>
<evidence type="ECO:0000313" key="2">
    <source>
        <dbReference type="Proteomes" id="UP001056120"/>
    </source>
</evidence>
<accession>A0ACB8YPD0</accession>
<proteinExistence type="predicted"/>
<protein>
    <submittedName>
        <fullName evidence="1">Uncharacterized protein</fullName>
    </submittedName>
</protein>
<keyword evidence="2" id="KW-1185">Reference proteome</keyword>
<organism evidence="1 2">
    <name type="scientific">Smallanthus sonchifolius</name>
    <dbReference type="NCBI Taxonomy" id="185202"/>
    <lineage>
        <taxon>Eukaryota</taxon>
        <taxon>Viridiplantae</taxon>
        <taxon>Streptophyta</taxon>
        <taxon>Embryophyta</taxon>
        <taxon>Tracheophyta</taxon>
        <taxon>Spermatophyta</taxon>
        <taxon>Magnoliopsida</taxon>
        <taxon>eudicotyledons</taxon>
        <taxon>Gunneridae</taxon>
        <taxon>Pentapetalae</taxon>
        <taxon>asterids</taxon>
        <taxon>campanulids</taxon>
        <taxon>Asterales</taxon>
        <taxon>Asteraceae</taxon>
        <taxon>Asteroideae</taxon>
        <taxon>Heliantheae alliance</taxon>
        <taxon>Millerieae</taxon>
        <taxon>Smallanthus</taxon>
    </lineage>
</organism>